<dbReference type="GeneID" id="115478487"/>
<dbReference type="PANTHER" id="PTHR42909">
    <property type="entry name" value="ZGC:136858"/>
    <property type="match status" value="1"/>
</dbReference>
<dbReference type="GO" id="GO:0006753">
    <property type="term" value="P:nucleoside phosphate metabolic process"/>
    <property type="evidence" value="ECO:0007669"/>
    <property type="project" value="UniProtKB-ARBA"/>
</dbReference>
<evidence type="ECO:0000313" key="5">
    <source>
        <dbReference type="Proteomes" id="UP000515156"/>
    </source>
</evidence>
<name>A0A6P7Z2Z0_9AMPH</name>
<accession>A0A6P7Z2Z0</accession>
<protein>
    <submittedName>
        <fullName evidence="6">Uncharacterized protein LOC115478487</fullName>
    </submittedName>
</protein>
<gene>
    <name evidence="6" type="primary">LOC115478487</name>
</gene>
<dbReference type="GO" id="GO:0046872">
    <property type="term" value="F:metal ion binding"/>
    <property type="evidence" value="ECO:0007669"/>
    <property type="project" value="UniProtKB-KW"/>
</dbReference>
<dbReference type="CDD" id="cd01941">
    <property type="entry name" value="YeiC_kinase_like"/>
    <property type="match status" value="1"/>
</dbReference>
<dbReference type="KEGG" id="muo:115478487"/>
<dbReference type="GO" id="GO:0005737">
    <property type="term" value="C:cytoplasm"/>
    <property type="evidence" value="ECO:0007669"/>
    <property type="project" value="TreeGrafter"/>
</dbReference>
<dbReference type="SUPFAM" id="SSF53613">
    <property type="entry name" value="Ribokinase-like"/>
    <property type="match status" value="1"/>
</dbReference>
<keyword evidence="1" id="KW-0808">Transferase</keyword>
<proteinExistence type="predicted"/>
<evidence type="ECO:0000256" key="2">
    <source>
        <dbReference type="ARBA" id="ARBA00022723"/>
    </source>
</evidence>
<evidence type="ECO:0000313" key="6">
    <source>
        <dbReference type="RefSeq" id="XP_030071713.1"/>
    </source>
</evidence>
<keyword evidence="5" id="KW-1185">Reference proteome</keyword>
<dbReference type="InterPro" id="IPR029056">
    <property type="entry name" value="Ribokinase-like"/>
</dbReference>
<dbReference type="GO" id="GO:0016798">
    <property type="term" value="F:hydrolase activity, acting on glycosyl bonds"/>
    <property type="evidence" value="ECO:0007669"/>
    <property type="project" value="TreeGrafter"/>
</dbReference>
<dbReference type="GO" id="GO:0004730">
    <property type="term" value="F:pseudouridylate synthase activity"/>
    <property type="evidence" value="ECO:0007669"/>
    <property type="project" value="TreeGrafter"/>
</dbReference>
<dbReference type="PROSITE" id="PS00584">
    <property type="entry name" value="PFKB_KINASES_2"/>
    <property type="match status" value="1"/>
</dbReference>
<dbReference type="PANTHER" id="PTHR42909:SF1">
    <property type="entry name" value="CARBOHYDRATE KINASE PFKB DOMAIN-CONTAINING PROTEIN"/>
    <property type="match status" value="1"/>
</dbReference>
<organism evidence="5 6">
    <name type="scientific">Microcaecilia unicolor</name>
    <dbReference type="NCBI Taxonomy" id="1415580"/>
    <lineage>
        <taxon>Eukaryota</taxon>
        <taxon>Metazoa</taxon>
        <taxon>Chordata</taxon>
        <taxon>Craniata</taxon>
        <taxon>Vertebrata</taxon>
        <taxon>Euteleostomi</taxon>
        <taxon>Amphibia</taxon>
        <taxon>Gymnophiona</taxon>
        <taxon>Siphonopidae</taxon>
        <taxon>Microcaecilia</taxon>
    </lineage>
</organism>
<keyword evidence="2" id="KW-0479">Metal-binding</keyword>
<dbReference type="InterPro" id="IPR011611">
    <property type="entry name" value="PfkB_dom"/>
</dbReference>
<dbReference type="AlphaFoldDB" id="A0A6P7Z2Z0"/>
<evidence type="ECO:0000256" key="1">
    <source>
        <dbReference type="ARBA" id="ARBA00022679"/>
    </source>
</evidence>
<reference evidence="6" key="1">
    <citation type="submission" date="2025-08" db="UniProtKB">
        <authorList>
            <consortium name="RefSeq"/>
        </authorList>
    </citation>
    <scope>IDENTIFICATION</scope>
</reference>
<dbReference type="OrthoDB" id="9905469at2759"/>
<evidence type="ECO:0000256" key="3">
    <source>
        <dbReference type="ARBA" id="ARBA00022777"/>
    </source>
</evidence>
<sequence>MGRDEHSENFMQYCAHVDMEGVAQLREHRTATYCAVMTDNGELSLGLGDMDIHQQITEDYVSEFKGSLCKAPMLCIDGNVPVSTIQYVCQISRDHHIPVFYEPTDEKKACKPFLSDIWTTLTYISPNLLELKAINETLGNSVPKELPMMLDDIISLSMTLSQPLLEHLHCVIVTLGIHGLLLCGRNEGGNVSLQPGTHKKSPGELCAVHYPAAPISTAEIVNVSGAGDSLVAGIIAGMLTGLNTNTCIRMGLLCARLSLCSQSPISEKINFNSVSLKQVQSQKWPDPKLWKIE</sequence>
<dbReference type="InterPro" id="IPR002173">
    <property type="entry name" value="Carboh/pur_kinase_PfkB_CS"/>
</dbReference>
<keyword evidence="3" id="KW-0418">Kinase</keyword>
<dbReference type="InParanoid" id="A0A6P7Z2Z0"/>
<dbReference type="Gene3D" id="3.40.1190.20">
    <property type="match status" value="1"/>
</dbReference>
<dbReference type="Pfam" id="PF00294">
    <property type="entry name" value="PfkB"/>
    <property type="match status" value="1"/>
</dbReference>
<dbReference type="RefSeq" id="XP_030071713.1">
    <property type="nucleotide sequence ID" value="XM_030215853.1"/>
</dbReference>
<dbReference type="GO" id="GO:0016301">
    <property type="term" value="F:kinase activity"/>
    <property type="evidence" value="ECO:0007669"/>
    <property type="project" value="UniProtKB-KW"/>
</dbReference>
<dbReference type="Proteomes" id="UP000515156">
    <property type="component" value="Chromosome 10"/>
</dbReference>
<feature type="domain" description="Carbohydrate kinase PfkB" evidence="4">
    <location>
        <begin position="2"/>
        <end position="266"/>
    </location>
</feature>
<evidence type="ECO:0000259" key="4">
    <source>
        <dbReference type="Pfam" id="PF00294"/>
    </source>
</evidence>